<dbReference type="InterPro" id="IPR000477">
    <property type="entry name" value="RT_dom"/>
</dbReference>
<name>A0AA36EX82_OCTVU</name>
<dbReference type="PANTHER" id="PTHR35450:SF2">
    <property type="entry name" value="REVERSE TRANSCRIPTASE DOMAIN-CONTAINING PROTEIN"/>
    <property type="match status" value="1"/>
</dbReference>
<dbReference type="Proteomes" id="UP001162480">
    <property type="component" value="Chromosome 1"/>
</dbReference>
<dbReference type="PANTHER" id="PTHR35450">
    <property type="entry name" value="REVERSE TRANSCRIPTASE DOMAIN-CONTAINING PROTEIN"/>
    <property type="match status" value="1"/>
</dbReference>
<dbReference type="Pfam" id="PF00078">
    <property type="entry name" value="RVT_1"/>
    <property type="match status" value="1"/>
</dbReference>
<protein>
    <recommendedName>
        <fullName evidence="1">Reverse transcriptase domain-containing protein</fullName>
    </recommendedName>
</protein>
<keyword evidence="3" id="KW-1185">Reference proteome</keyword>
<organism evidence="2 3">
    <name type="scientific">Octopus vulgaris</name>
    <name type="common">Common octopus</name>
    <dbReference type="NCBI Taxonomy" id="6645"/>
    <lineage>
        <taxon>Eukaryota</taxon>
        <taxon>Metazoa</taxon>
        <taxon>Spiralia</taxon>
        <taxon>Lophotrochozoa</taxon>
        <taxon>Mollusca</taxon>
        <taxon>Cephalopoda</taxon>
        <taxon>Coleoidea</taxon>
        <taxon>Octopodiformes</taxon>
        <taxon>Octopoda</taxon>
        <taxon>Incirrata</taxon>
        <taxon>Octopodidae</taxon>
        <taxon>Octopus</taxon>
    </lineage>
</organism>
<feature type="domain" description="Reverse transcriptase" evidence="1">
    <location>
        <begin position="28"/>
        <end position="157"/>
    </location>
</feature>
<evidence type="ECO:0000313" key="2">
    <source>
        <dbReference type="EMBL" id="CAI9715280.1"/>
    </source>
</evidence>
<dbReference type="EMBL" id="OX597814">
    <property type="protein sequence ID" value="CAI9715280.1"/>
    <property type="molecule type" value="Genomic_DNA"/>
</dbReference>
<proteinExistence type="predicted"/>
<accession>A0AA36EX82</accession>
<dbReference type="AlphaFoldDB" id="A0AA36EX82"/>
<gene>
    <name evidence="2" type="ORF">OCTVUL_1B019439</name>
</gene>
<reference evidence="2" key="1">
    <citation type="submission" date="2023-08" db="EMBL/GenBank/DDBJ databases">
        <authorList>
            <person name="Alioto T."/>
            <person name="Alioto T."/>
            <person name="Gomez Garrido J."/>
        </authorList>
    </citation>
    <scope>NUCLEOTIDE SEQUENCE</scope>
</reference>
<evidence type="ECO:0000259" key="1">
    <source>
        <dbReference type="Pfam" id="PF00078"/>
    </source>
</evidence>
<evidence type="ECO:0000313" key="3">
    <source>
        <dbReference type="Proteomes" id="UP001162480"/>
    </source>
</evidence>
<sequence>MFSPTLRNFLSVSMRSWRTTLTLNSDDESLNAGDVKISCGIFQGDSLSPLLFCLAVIPLSKLLIDAQYGYKMLDENINHIIYMDGLKLFAKNDQQLKGLLTIVKQFSDDIRLQFGLNKCAKATFIKEKMTETSNVYLDQQNTIKELDPAESYKYLGVIEGGWNKAFSDEGKDRERMLSQSKSNTQDS</sequence>